<sequence length="133" mass="13265">MSATVTLTAHDNSTLRTAAYGAVSLMSAAGAPHKGVSRASIALTSATGLCGHVLAAKSRDIQLSGKNTAELAEQVLPALSAAVALLRAQDPAEADNFQTIVTIAVESAAYAKGQPTPAVAAMAHKISAALGTV</sequence>
<proteinExistence type="predicted"/>
<name>A0A7D6VHP4_9NOCA</name>
<dbReference type="AlphaFoldDB" id="A0A7D6VHP4"/>
<reference evidence="1 2" key="1">
    <citation type="submission" date="2020-07" db="EMBL/GenBank/DDBJ databases">
        <authorList>
            <person name="Zhuang K."/>
            <person name="Ran Y."/>
        </authorList>
    </citation>
    <scope>NUCLEOTIDE SEQUENCE [LARGE SCALE GENOMIC DNA]</scope>
    <source>
        <strain evidence="1 2">WCH-YHL-001</strain>
    </source>
</reference>
<protein>
    <submittedName>
        <fullName evidence="1">Uncharacterized protein</fullName>
    </submittedName>
</protein>
<gene>
    <name evidence="1" type="ORF">H0264_13060</name>
</gene>
<dbReference type="EMBL" id="CP059399">
    <property type="protein sequence ID" value="QLY33035.1"/>
    <property type="molecule type" value="Genomic_DNA"/>
</dbReference>
<dbReference type="Proteomes" id="UP000515512">
    <property type="component" value="Chromosome"/>
</dbReference>
<evidence type="ECO:0000313" key="2">
    <source>
        <dbReference type="Proteomes" id="UP000515512"/>
    </source>
</evidence>
<dbReference type="RefSeq" id="WP_181584199.1">
    <property type="nucleotide sequence ID" value="NZ_CP059399.1"/>
</dbReference>
<dbReference type="KEGG" id="nhu:H0264_13060"/>
<evidence type="ECO:0000313" key="1">
    <source>
        <dbReference type="EMBL" id="QLY33035.1"/>
    </source>
</evidence>
<accession>A0A7D6VHP4</accession>
<organism evidence="1 2">
    <name type="scientific">Nocardia huaxiensis</name>
    <dbReference type="NCBI Taxonomy" id="2755382"/>
    <lineage>
        <taxon>Bacteria</taxon>
        <taxon>Bacillati</taxon>
        <taxon>Actinomycetota</taxon>
        <taxon>Actinomycetes</taxon>
        <taxon>Mycobacteriales</taxon>
        <taxon>Nocardiaceae</taxon>
        <taxon>Nocardia</taxon>
    </lineage>
</organism>
<keyword evidence="2" id="KW-1185">Reference proteome</keyword>